<feature type="compositionally biased region" description="Basic residues" evidence="1">
    <location>
        <begin position="1"/>
        <end position="15"/>
    </location>
</feature>
<dbReference type="PANTHER" id="PTHR38687">
    <property type="entry name" value="CELL DIVISION PROTEIN DEDD-RELATED"/>
    <property type="match status" value="1"/>
</dbReference>
<accession>A0ABP8IH13</accession>
<dbReference type="InterPro" id="IPR007730">
    <property type="entry name" value="SPOR-like_dom"/>
</dbReference>
<feature type="domain" description="SPOR" evidence="3">
    <location>
        <begin position="116"/>
        <end position="189"/>
    </location>
</feature>
<evidence type="ECO:0000256" key="2">
    <source>
        <dbReference type="SAM" id="Phobius"/>
    </source>
</evidence>
<feature type="region of interest" description="Disordered" evidence="1">
    <location>
        <begin position="1"/>
        <end position="25"/>
    </location>
</feature>
<evidence type="ECO:0000259" key="3">
    <source>
        <dbReference type="PROSITE" id="PS51724"/>
    </source>
</evidence>
<dbReference type="SUPFAM" id="SSF110997">
    <property type="entry name" value="Sporulation related repeat"/>
    <property type="match status" value="1"/>
</dbReference>
<dbReference type="EMBL" id="BAABFV010000001">
    <property type="protein sequence ID" value="GAA4358544.1"/>
    <property type="molecule type" value="Genomic_DNA"/>
</dbReference>
<dbReference type="Proteomes" id="UP001501011">
    <property type="component" value="Unassembled WGS sequence"/>
</dbReference>
<comment type="caution">
    <text evidence="4">The sequence shown here is derived from an EMBL/GenBank/DDBJ whole genome shotgun (WGS) entry which is preliminary data.</text>
</comment>
<keyword evidence="2" id="KW-0472">Membrane</keyword>
<reference evidence="5" key="1">
    <citation type="journal article" date="2019" name="Int. J. Syst. Evol. Microbiol.">
        <title>The Global Catalogue of Microorganisms (GCM) 10K type strain sequencing project: providing services to taxonomists for standard genome sequencing and annotation.</title>
        <authorList>
            <consortium name="The Broad Institute Genomics Platform"/>
            <consortium name="The Broad Institute Genome Sequencing Center for Infectious Disease"/>
            <person name="Wu L."/>
            <person name="Ma J."/>
        </authorList>
    </citation>
    <scope>NUCLEOTIDE SEQUENCE [LARGE SCALE GENOMIC DNA]</scope>
    <source>
        <strain evidence="5">JCM 17728</strain>
    </source>
</reference>
<dbReference type="PANTHER" id="PTHR38687:SF2">
    <property type="entry name" value="CELL DIVISION PROTEIN FTSN"/>
    <property type="match status" value="1"/>
</dbReference>
<evidence type="ECO:0000313" key="5">
    <source>
        <dbReference type="Proteomes" id="UP001501011"/>
    </source>
</evidence>
<keyword evidence="2" id="KW-0812">Transmembrane</keyword>
<protein>
    <submittedName>
        <fullName evidence="4">SPOR domain-containing protein</fullName>
    </submittedName>
</protein>
<name>A0ABP8IH13_9GAMM</name>
<feature type="region of interest" description="Disordered" evidence="1">
    <location>
        <begin position="63"/>
        <end position="91"/>
    </location>
</feature>
<keyword evidence="5" id="KW-1185">Reference proteome</keyword>
<dbReference type="PROSITE" id="PS51724">
    <property type="entry name" value="SPOR"/>
    <property type="match status" value="1"/>
</dbReference>
<sequence>MTKDYAKRKRTRNKTNTRTPTKTASKKPMSPIVVFISGILITLFAVFLWAIVKKPDVLKELVSDDKQPVAQTDQSAVATDKEETTDETEDKGTEFTYHEALTNKKVNVDITKPKTTDSNKTYIMQCGAFKQLADAERMKAELAFIGFQATVLSKGEWHRVRLGPYNSKRTAESDRHKLQNNNYQTCQIW</sequence>
<evidence type="ECO:0000256" key="1">
    <source>
        <dbReference type="SAM" id="MobiDB-lite"/>
    </source>
</evidence>
<dbReference type="Pfam" id="PF05036">
    <property type="entry name" value="SPOR"/>
    <property type="match status" value="1"/>
</dbReference>
<proteinExistence type="predicted"/>
<keyword evidence="2" id="KW-1133">Transmembrane helix</keyword>
<feature type="transmembrane region" description="Helical" evidence="2">
    <location>
        <begin position="32"/>
        <end position="52"/>
    </location>
</feature>
<evidence type="ECO:0000313" key="4">
    <source>
        <dbReference type="EMBL" id="GAA4358544.1"/>
    </source>
</evidence>
<organism evidence="4 5">
    <name type="scientific">Kangiella marina</name>
    <dbReference type="NCBI Taxonomy" id="1079178"/>
    <lineage>
        <taxon>Bacteria</taxon>
        <taxon>Pseudomonadati</taxon>
        <taxon>Pseudomonadota</taxon>
        <taxon>Gammaproteobacteria</taxon>
        <taxon>Kangiellales</taxon>
        <taxon>Kangiellaceae</taxon>
        <taxon>Kangiella</taxon>
    </lineage>
</organism>
<gene>
    <name evidence="4" type="ORF">GCM10023151_08630</name>
</gene>
<dbReference type="InterPro" id="IPR036680">
    <property type="entry name" value="SPOR-like_sf"/>
</dbReference>
<dbReference type="Gene3D" id="3.30.70.1070">
    <property type="entry name" value="Sporulation related repeat"/>
    <property type="match status" value="1"/>
</dbReference>
<dbReference type="InterPro" id="IPR052521">
    <property type="entry name" value="Cell_div_SPOR-domain"/>
</dbReference>
<dbReference type="RefSeq" id="WP_345291966.1">
    <property type="nucleotide sequence ID" value="NZ_BAABFV010000001.1"/>
</dbReference>